<dbReference type="CDD" id="cd18186">
    <property type="entry name" value="BTB_POZ_ZBTB_KLHL-like"/>
    <property type="match status" value="1"/>
</dbReference>
<dbReference type="InterPro" id="IPR011333">
    <property type="entry name" value="SKP1/BTB/POZ_sf"/>
</dbReference>
<dbReference type="PROSITE" id="PS50097">
    <property type="entry name" value="BTB"/>
    <property type="match status" value="1"/>
</dbReference>
<keyword evidence="3" id="KW-1185">Reference proteome</keyword>
<dbReference type="GeneID" id="89980782"/>
<reference evidence="2 3" key="1">
    <citation type="submission" date="2023-08" db="EMBL/GenBank/DDBJ databases">
        <title>Black Yeasts Isolated from many extreme environments.</title>
        <authorList>
            <person name="Coleine C."/>
            <person name="Stajich J.E."/>
            <person name="Selbmann L."/>
        </authorList>
    </citation>
    <scope>NUCLEOTIDE SEQUENCE [LARGE SCALE GENOMIC DNA]</scope>
    <source>
        <strain evidence="2 3">CCFEE 5792</strain>
    </source>
</reference>
<dbReference type="Gene3D" id="3.30.710.10">
    <property type="entry name" value="Potassium Channel Kv1.1, Chain A"/>
    <property type="match status" value="1"/>
</dbReference>
<organism evidence="2 3">
    <name type="scientific">Exophiala bonariae</name>
    <dbReference type="NCBI Taxonomy" id="1690606"/>
    <lineage>
        <taxon>Eukaryota</taxon>
        <taxon>Fungi</taxon>
        <taxon>Dikarya</taxon>
        <taxon>Ascomycota</taxon>
        <taxon>Pezizomycotina</taxon>
        <taxon>Eurotiomycetes</taxon>
        <taxon>Chaetothyriomycetidae</taxon>
        <taxon>Chaetothyriales</taxon>
        <taxon>Herpotrichiellaceae</taxon>
        <taxon>Exophiala</taxon>
    </lineage>
</organism>
<sequence>MNRTRMKIAQYVGEMKIAQYVSGLLESGEYSDFTITCQYKVFKVHRNIICAESTMLKVACNNANFKEAAEAKIDFPEQRPRIMKMVLQFMYTAEYKPWTLPKFGGNETADNTNDSDEIDGKLPELAVHIMVHQAADMLGMESLKKYAAEKYWKSFDSMRPNNDGVTARDLQVMYDFTEPYDQEFRYPTTIFLFEISQETQKWTETSEVIRKNDPVLCKAFMKLNKDVERKIIIKLNEASCEAQRELRRVRENAHFEIDSLNSTIALLKKPVEEGAW</sequence>
<dbReference type="PANTHER" id="PTHR47843:SF5">
    <property type="entry name" value="BTB_POZ DOMAIN PROTEIN"/>
    <property type="match status" value="1"/>
</dbReference>
<accession>A0AAV9NIC3</accession>
<comment type="caution">
    <text evidence="2">The sequence shown here is derived from an EMBL/GenBank/DDBJ whole genome shotgun (WGS) entry which is preliminary data.</text>
</comment>
<evidence type="ECO:0000313" key="2">
    <source>
        <dbReference type="EMBL" id="KAK5056089.1"/>
    </source>
</evidence>
<dbReference type="InterPro" id="IPR000210">
    <property type="entry name" value="BTB/POZ_dom"/>
</dbReference>
<gene>
    <name evidence="2" type="ORF">LTR84_012640</name>
</gene>
<name>A0AAV9NIC3_9EURO</name>
<dbReference type="RefSeq" id="XP_064708059.1">
    <property type="nucleotide sequence ID" value="XM_064856159.1"/>
</dbReference>
<dbReference type="Proteomes" id="UP001358417">
    <property type="component" value="Unassembled WGS sequence"/>
</dbReference>
<feature type="domain" description="BTB" evidence="1">
    <location>
        <begin position="31"/>
        <end position="94"/>
    </location>
</feature>
<evidence type="ECO:0000313" key="3">
    <source>
        <dbReference type="Proteomes" id="UP001358417"/>
    </source>
</evidence>
<dbReference type="Pfam" id="PF00651">
    <property type="entry name" value="BTB"/>
    <property type="match status" value="1"/>
</dbReference>
<protein>
    <recommendedName>
        <fullName evidence="1">BTB domain-containing protein</fullName>
    </recommendedName>
</protein>
<dbReference type="EMBL" id="JAVRRD010000008">
    <property type="protein sequence ID" value="KAK5056089.1"/>
    <property type="molecule type" value="Genomic_DNA"/>
</dbReference>
<evidence type="ECO:0000259" key="1">
    <source>
        <dbReference type="PROSITE" id="PS50097"/>
    </source>
</evidence>
<dbReference type="PANTHER" id="PTHR47843">
    <property type="entry name" value="BTB DOMAIN-CONTAINING PROTEIN-RELATED"/>
    <property type="match status" value="1"/>
</dbReference>
<dbReference type="SUPFAM" id="SSF54695">
    <property type="entry name" value="POZ domain"/>
    <property type="match status" value="1"/>
</dbReference>
<dbReference type="AlphaFoldDB" id="A0AAV9NIC3"/>
<proteinExistence type="predicted"/>